<evidence type="ECO:0000313" key="1">
    <source>
        <dbReference type="EMBL" id="ASP38971.1"/>
    </source>
</evidence>
<gene>
    <name evidence="1" type="ORF">CHH28_09890</name>
</gene>
<dbReference type="Proteomes" id="UP000202440">
    <property type="component" value="Chromosome"/>
</dbReference>
<dbReference type="EMBL" id="CP022530">
    <property type="protein sequence ID" value="ASP38971.1"/>
    <property type="molecule type" value="Genomic_DNA"/>
</dbReference>
<sequence length="65" mass="7222">MAGPDSWHGWQAPIAGMDGRKWPNVGSSMMEARSMMEPRRSTYLPNSGYGLARGLYSITMCSPER</sequence>
<keyword evidence="2" id="KW-1185">Reference proteome</keyword>
<accession>A0A222FKS8</accession>
<evidence type="ECO:0000313" key="2">
    <source>
        <dbReference type="Proteomes" id="UP000202440"/>
    </source>
</evidence>
<dbReference type="KEGG" id="bsan:CHH28_09890"/>
<name>A0A222FKS8_9GAMM</name>
<protein>
    <submittedName>
        <fullName evidence="1">Uncharacterized protein</fullName>
    </submittedName>
</protein>
<proteinExistence type="predicted"/>
<dbReference type="AlphaFoldDB" id="A0A222FKS8"/>
<reference evidence="1 2" key="1">
    <citation type="submission" date="2017-07" db="EMBL/GenBank/DDBJ databases">
        <title>Annotated genome sequence of Bacterioplanes sanyensis isolated from Red Sea.</title>
        <authorList>
            <person name="Rehman Z.U."/>
        </authorList>
    </citation>
    <scope>NUCLEOTIDE SEQUENCE [LARGE SCALE GENOMIC DNA]</scope>
    <source>
        <strain evidence="1 2">NV9</strain>
    </source>
</reference>
<organism evidence="1 2">
    <name type="scientific">Bacterioplanes sanyensis</name>
    <dbReference type="NCBI Taxonomy" id="1249553"/>
    <lineage>
        <taxon>Bacteria</taxon>
        <taxon>Pseudomonadati</taxon>
        <taxon>Pseudomonadota</taxon>
        <taxon>Gammaproteobacteria</taxon>
        <taxon>Oceanospirillales</taxon>
        <taxon>Oceanospirillaceae</taxon>
        <taxon>Bacterioplanes</taxon>
    </lineage>
</organism>